<dbReference type="InterPro" id="IPR032675">
    <property type="entry name" value="LRR_dom_sf"/>
</dbReference>
<dbReference type="OrthoDB" id="3886018at2759"/>
<dbReference type="VEuPathDB" id="FungiDB:BO78DRAFT_130249"/>
<proteinExistence type="predicted"/>
<dbReference type="AlphaFoldDB" id="A0A319ELR3"/>
<sequence>MGSIRRTDNGISFPPAVVVDVILDYLDLETIKALRLTNRAWGYLCLGPRFKSFVRHQTTNLTAKSLQSHMDLAYHPDLHPAVKTLTIVADVYDPSLLKRVLHRRRCEDQTRMPRLTARDCTEDELDQARSDLEWLEDRSIESRHVDEEDIGQTLAAVFNHFGQLDLIALEATVTTAPRPDTFKSLGEWHIIWVKAAQVYRIVMSALAQSSIAVEGLSVYRETIRCAVPSNEITGFMNNLDAKRWAFSPGQSLKCLALDLSMRVDSNQERLATERDQLERFERETRRRWTGRLGTLQADLHPEAVSEENFPGVARLLQKMPNLESLVLSLRRTVKGDVRPYHRLFDAIADAVHLPLLGRLSLLGIYATSDSLVRFLQNHPTIRELYLEKVDLVSGSWEPVLRHIQEMPSLTRVILSRIAVAGKTVNLRPAEDTDIKSSLCDPDYFSCIWGVCVHRREFDAAAIREGFRFSQHNQGPAEMSYAFTDFLVYDHEVYGLP</sequence>
<protein>
    <recommendedName>
        <fullName evidence="3">F-box domain-containing protein</fullName>
    </recommendedName>
</protein>
<dbReference type="Gene3D" id="3.80.10.10">
    <property type="entry name" value="Ribonuclease Inhibitor"/>
    <property type="match status" value="1"/>
</dbReference>
<dbReference type="SUPFAM" id="SSF52047">
    <property type="entry name" value="RNI-like"/>
    <property type="match status" value="1"/>
</dbReference>
<accession>A0A319ELR3</accession>
<keyword evidence="2" id="KW-1185">Reference proteome</keyword>
<dbReference type="Proteomes" id="UP000248423">
    <property type="component" value="Unassembled WGS sequence"/>
</dbReference>
<evidence type="ECO:0008006" key="3">
    <source>
        <dbReference type="Google" id="ProtNLM"/>
    </source>
</evidence>
<organism evidence="1 2">
    <name type="scientific">Aspergillus sclerotiicarbonarius (strain CBS 121057 / IBT 28362)</name>
    <dbReference type="NCBI Taxonomy" id="1448318"/>
    <lineage>
        <taxon>Eukaryota</taxon>
        <taxon>Fungi</taxon>
        <taxon>Dikarya</taxon>
        <taxon>Ascomycota</taxon>
        <taxon>Pezizomycotina</taxon>
        <taxon>Eurotiomycetes</taxon>
        <taxon>Eurotiomycetidae</taxon>
        <taxon>Eurotiales</taxon>
        <taxon>Aspergillaceae</taxon>
        <taxon>Aspergillus</taxon>
        <taxon>Aspergillus subgen. Circumdati</taxon>
    </lineage>
</organism>
<gene>
    <name evidence="1" type="ORF">BO78DRAFT_130249</name>
</gene>
<evidence type="ECO:0000313" key="1">
    <source>
        <dbReference type="EMBL" id="PYI11232.1"/>
    </source>
</evidence>
<evidence type="ECO:0000313" key="2">
    <source>
        <dbReference type="Proteomes" id="UP000248423"/>
    </source>
</evidence>
<dbReference type="EMBL" id="KZ826318">
    <property type="protein sequence ID" value="PYI11232.1"/>
    <property type="molecule type" value="Genomic_DNA"/>
</dbReference>
<name>A0A319ELR3_ASPSB</name>
<reference evidence="1 2" key="1">
    <citation type="submission" date="2018-02" db="EMBL/GenBank/DDBJ databases">
        <title>The genomes of Aspergillus section Nigri reveals drivers in fungal speciation.</title>
        <authorList>
            <consortium name="DOE Joint Genome Institute"/>
            <person name="Vesth T.C."/>
            <person name="Nybo J."/>
            <person name="Theobald S."/>
            <person name="Brandl J."/>
            <person name="Frisvad J.C."/>
            <person name="Nielsen K.F."/>
            <person name="Lyhne E.K."/>
            <person name="Kogle M.E."/>
            <person name="Kuo A."/>
            <person name="Riley R."/>
            <person name="Clum A."/>
            <person name="Nolan M."/>
            <person name="Lipzen A."/>
            <person name="Salamov A."/>
            <person name="Henrissat B."/>
            <person name="Wiebenga A."/>
            <person name="De vries R.P."/>
            <person name="Grigoriev I.V."/>
            <person name="Mortensen U.H."/>
            <person name="Andersen M.R."/>
            <person name="Baker S.E."/>
        </authorList>
    </citation>
    <scope>NUCLEOTIDE SEQUENCE [LARGE SCALE GENOMIC DNA]</scope>
    <source>
        <strain evidence="1 2">CBS 121057</strain>
    </source>
</reference>